<evidence type="ECO:0000256" key="5">
    <source>
        <dbReference type="SAM" id="MobiDB-lite"/>
    </source>
</evidence>
<reference evidence="7 8" key="1">
    <citation type="submission" date="2020-01" db="EMBL/GenBank/DDBJ databases">
        <title>Draft genome sequence of Aspergillus lentulus IFM 60648.</title>
        <authorList>
            <person name="Takahashi H."/>
            <person name="Yaguchi T."/>
        </authorList>
    </citation>
    <scope>NUCLEOTIDE SEQUENCE [LARGE SCALE GENOMIC DNA]</scope>
    <source>
        <strain evidence="7 8">IFM 60648</strain>
    </source>
</reference>
<evidence type="ECO:0000256" key="2">
    <source>
        <dbReference type="ARBA" id="ARBA00022679"/>
    </source>
</evidence>
<comment type="caution">
    <text evidence="7">The sequence shown here is derived from an EMBL/GenBank/DDBJ whole genome shotgun (WGS) entry which is preliminary data.</text>
</comment>
<evidence type="ECO:0000256" key="4">
    <source>
        <dbReference type="PROSITE-ProRule" id="PRU01363"/>
    </source>
</evidence>
<dbReference type="InterPro" id="IPR056501">
    <property type="entry name" value="NAD-bd_HRPKS_sdrA"/>
</dbReference>
<dbReference type="Gene3D" id="3.40.50.720">
    <property type="entry name" value="NAD(P)-binding Rossmann-like Domain"/>
    <property type="match status" value="1"/>
</dbReference>
<dbReference type="Pfam" id="PF08659">
    <property type="entry name" value="KR"/>
    <property type="match status" value="1"/>
</dbReference>
<dbReference type="InterPro" id="IPR049551">
    <property type="entry name" value="PKS_DH_C"/>
</dbReference>
<dbReference type="SMART" id="SM00822">
    <property type="entry name" value="PKS_KR"/>
    <property type="match status" value="1"/>
</dbReference>
<evidence type="ECO:0000256" key="1">
    <source>
        <dbReference type="ARBA" id="ARBA00022603"/>
    </source>
</evidence>
<dbReference type="InterPro" id="IPR049552">
    <property type="entry name" value="PKS_DH_N"/>
</dbReference>
<dbReference type="PANTHER" id="PTHR43775">
    <property type="entry name" value="FATTY ACID SYNTHASE"/>
    <property type="match status" value="1"/>
</dbReference>
<dbReference type="InterPro" id="IPR013968">
    <property type="entry name" value="PKS_KR"/>
</dbReference>
<dbReference type="Pfam" id="PF21089">
    <property type="entry name" value="PKS_DH_N"/>
    <property type="match status" value="1"/>
</dbReference>
<proteinExistence type="predicted"/>
<dbReference type="SUPFAM" id="SSF51735">
    <property type="entry name" value="NAD(P)-binding Rossmann-fold domains"/>
    <property type="match status" value="1"/>
</dbReference>
<keyword evidence="8" id="KW-1185">Reference proteome</keyword>
<dbReference type="InterPro" id="IPR057326">
    <property type="entry name" value="KR_dom"/>
</dbReference>
<comment type="caution">
    <text evidence="4">Lacks conserved residue(s) required for the propagation of feature annotation.</text>
</comment>
<dbReference type="PROSITE" id="PS52019">
    <property type="entry name" value="PKS_MFAS_DH"/>
    <property type="match status" value="1"/>
</dbReference>
<dbReference type="InterPro" id="IPR029063">
    <property type="entry name" value="SAM-dependent_MTases_sf"/>
</dbReference>
<evidence type="ECO:0000313" key="8">
    <source>
        <dbReference type="Proteomes" id="UP000465220"/>
    </source>
</evidence>
<dbReference type="Pfam" id="PF23114">
    <property type="entry name" value="NAD-bd_HRPKS_sdrA"/>
    <property type="match status" value="1"/>
</dbReference>
<protein>
    <recommendedName>
        <fullName evidence="6">PKS/mFAS DH domain-containing protein</fullName>
    </recommendedName>
</protein>
<dbReference type="PANTHER" id="PTHR43775:SF49">
    <property type="entry name" value="SYNTHASE, PUTATIVE (JCVI)-RELATED"/>
    <property type="match status" value="1"/>
</dbReference>
<dbReference type="SUPFAM" id="SSF53335">
    <property type="entry name" value="S-adenosyl-L-methionine-dependent methyltransferases"/>
    <property type="match status" value="1"/>
</dbReference>
<dbReference type="SMART" id="SM00826">
    <property type="entry name" value="PKS_DH"/>
    <property type="match status" value="1"/>
</dbReference>
<name>A0ABQ1B0U9_ASPLE</name>
<evidence type="ECO:0000256" key="3">
    <source>
        <dbReference type="ARBA" id="ARBA00023268"/>
    </source>
</evidence>
<dbReference type="EMBL" id="BLKI01000089">
    <property type="protein sequence ID" value="GFF91659.1"/>
    <property type="molecule type" value="Genomic_DNA"/>
</dbReference>
<evidence type="ECO:0000259" key="6">
    <source>
        <dbReference type="PROSITE" id="PS52019"/>
    </source>
</evidence>
<sequence>MRKGTDAASVDDAGKVNRGGKAEQNPTRRLKAEGSMHTTFRDGIDNIRETILKLDMHQAEKRPSQRLLGSKAPQSSDNELSWTSFLNSEEDPWLYDQSLFGSRTFPVAGYVAIAGECVRQLSESKLEFFSMKDLSISSSLVFNSDDKLELHTKLRPQGLDEENRQWYGIEIASHNGGQSIGLCTGLVAGEAVLDPKMLQDLTRNGDSHWPVSSDYWYDMVEDRGIKYGASQRGLSDISVDFTENKASATIMPMLDTTDSVAHPVFIDHCLQLSMIAACKGQGRLLADLSVITSIQHLVVSNNAWSKLRVNSVVNPGHLQNSTCNFSAVNENGLPILSGQCNITPVPDLERQSDRKLFSFINWDTDSTYHNLNQFLAPFESELDSTVALERLALLYALRSEDIGAQSQTYSRRILKMIGTSRKGRFGLVPDVSPFVECGPSSRTKLIKLLKSQISETELSSLGLALEMCLTYDTPFSGSDSERQLLLDQLHPLIRNSGALCESLRLLAYKNPKLKVLELGSGTKASTNLVLKALRTQFDEPLYSSYLTASTSLDATTNLKDSLRENSNVQPLIFNAEKSFEEQGLHAGTYDLIIITEFAALGSNATTGAKNLKQLIRPQGHVVLLEGVPEPEWLLDYLTKESPNASTGPKTKSSFEDVYAALTESDFVFDNQDSRSTSSPKVFARLKQPVPETSSEITVVGPAYHLPLIREVEKTFGDHNIKCVKTTIDGDIPPGRDIMVFVDFDEPYLYNITEAELSKFVKLVSGMKGKMIWVTPSAQIYCKNPNSSMILGLMRTIRSEFKKDITTVELDPKRTMNVGLSKSLLKIYEGLSRRGKSKDLDPDYEYAIVEGEIKIPRLQWTTAEAEYANLAARPAEHDSGFQIFSPMTAMVPESVRFRPNCCYLLVGGLGGLGRMISTWMVENGARNIIFLSRSAKEGSETTPFFDRLRAQGCTVTPFVGSVTNLPDVEEAIKQATTPIAGVIQMSAVMRMTFDEWQTCVQPKVQGTWNLHHATLSADLDFFLLFSSICGITGQWGQGNYNAANSFLDAFVNYRHGQNLPASVIDIGFMGSIGMAVKSGALMKNLKSSGYYFLNERHLIDALTISLAHSRPRGGQLMHRSQLGLGIRSTKPMAAPKCRVAWKKDSRMAISHHFEPIGGIGH</sequence>
<dbReference type="InterPro" id="IPR042104">
    <property type="entry name" value="PKS_dehydratase_sf"/>
</dbReference>
<keyword evidence="1" id="KW-0489">Methyltransferase</keyword>
<dbReference type="Gene3D" id="3.40.50.150">
    <property type="entry name" value="Vaccinia Virus protein VP39"/>
    <property type="match status" value="1"/>
</dbReference>
<dbReference type="InterPro" id="IPR049900">
    <property type="entry name" value="PKS_mFAS_DH"/>
</dbReference>
<feature type="domain" description="PKS/mFAS DH" evidence="6">
    <location>
        <begin position="65"/>
        <end position="354"/>
    </location>
</feature>
<feature type="region of interest" description="N-terminal hotdog fold" evidence="4">
    <location>
        <begin position="65"/>
        <end position="194"/>
    </location>
</feature>
<accession>A0ABQ1B0U9</accession>
<keyword evidence="2" id="KW-0808">Transferase</keyword>
<feature type="region of interest" description="Disordered" evidence="5">
    <location>
        <begin position="1"/>
        <end position="36"/>
    </location>
</feature>
<keyword evidence="3" id="KW-0511">Multifunctional enzyme</keyword>
<dbReference type="Gene3D" id="3.10.129.110">
    <property type="entry name" value="Polyketide synthase dehydratase"/>
    <property type="match status" value="1"/>
</dbReference>
<feature type="region of interest" description="C-terminal hotdog fold" evidence="4">
    <location>
        <begin position="207"/>
        <end position="354"/>
    </location>
</feature>
<gene>
    <name evidence="7" type="ORF">IFM60648_09480</name>
</gene>
<dbReference type="InterPro" id="IPR020807">
    <property type="entry name" value="PKS_DH"/>
</dbReference>
<dbReference type="Pfam" id="PF14765">
    <property type="entry name" value="PS-DH"/>
    <property type="match status" value="1"/>
</dbReference>
<organism evidence="7 8">
    <name type="scientific">Aspergillus lentulus</name>
    <dbReference type="NCBI Taxonomy" id="293939"/>
    <lineage>
        <taxon>Eukaryota</taxon>
        <taxon>Fungi</taxon>
        <taxon>Dikarya</taxon>
        <taxon>Ascomycota</taxon>
        <taxon>Pezizomycotina</taxon>
        <taxon>Eurotiomycetes</taxon>
        <taxon>Eurotiomycetidae</taxon>
        <taxon>Eurotiales</taxon>
        <taxon>Aspergillaceae</taxon>
        <taxon>Aspergillus</taxon>
        <taxon>Aspergillus subgen. Fumigati</taxon>
    </lineage>
</organism>
<evidence type="ECO:0000313" key="7">
    <source>
        <dbReference type="EMBL" id="GFF91659.1"/>
    </source>
</evidence>
<dbReference type="Proteomes" id="UP000465220">
    <property type="component" value="Unassembled WGS sequence"/>
</dbReference>
<dbReference type="InterPro" id="IPR036291">
    <property type="entry name" value="NAD(P)-bd_dom_sf"/>
</dbReference>
<dbReference type="InterPro" id="IPR050091">
    <property type="entry name" value="PKS_NRPS_Biosynth_Enz"/>
</dbReference>